<keyword evidence="3" id="KW-1185">Reference proteome</keyword>
<gene>
    <name evidence="2" type="ORF">G4B88_014686</name>
</gene>
<evidence type="ECO:0000313" key="2">
    <source>
        <dbReference type="EMBL" id="KAF4404230.1"/>
    </source>
</evidence>
<organism evidence="2 3">
    <name type="scientific">Cannabis sativa</name>
    <name type="common">Hemp</name>
    <name type="synonym">Marijuana</name>
    <dbReference type="NCBI Taxonomy" id="3483"/>
    <lineage>
        <taxon>Eukaryota</taxon>
        <taxon>Viridiplantae</taxon>
        <taxon>Streptophyta</taxon>
        <taxon>Embryophyta</taxon>
        <taxon>Tracheophyta</taxon>
        <taxon>Spermatophyta</taxon>
        <taxon>Magnoliopsida</taxon>
        <taxon>eudicotyledons</taxon>
        <taxon>Gunneridae</taxon>
        <taxon>Pentapetalae</taxon>
        <taxon>rosids</taxon>
        <taxon>fabids</taxon>
        <taxon>Rosales</taxon>
        <taxon>Cannabaceae</taxon>
        <taxon>Cannabis</taxon>
    </lineage>
</organism>
<feature type="region of interest" description="Disordered" evidence="1">
    <location>
        <begin position="105"/>
        <end position="134"/>
    </location>
</feature>
<dbReference type="AlphaFoldDB" id="A0A7J6IC28"/>
<evidence type="ECO:0000313" key="3">
    <source>
        <dbReference type="Proteomes" id="UP000583929"/>
    </source>
</evidence>
<name>A0A7J6IC28_CANSA</name>
<reference evidence="2 3" key="1">
    <citation type="journal article" date="2020" name="bioRxiv">
        <title>Sequence and annotation of 42 cannabis genomes reveals extensive copy number variation in cannabinoid synthesis and pathogen resistance genes.</title>
        <authorList>
            <person name="Mckernan K.J."/>
            <person name="Helbert Y."/>
            <person name="Kane L.T."/>
            <person name="Ebling H."/>
            <person name="Zhang L."/>
            <person name="Liu B."/>
            <person name="Eaton Z."/>
            <person name="Mclaughlin S."/>
            <person name="Kingan S."/>
            <person name="Baybayan P."/>
            <person name="Concepcion G."/>
            <person name="Jordan M."/>
            <person name="Riva A."/>
            <person name="Barbazuk W."/>
            <person name="Harkins T."/>
        </authorList>
    </citation>
    <scope>NUCLEOTIDE SEQUENCE [LARGE SCALE GENOMIC DNA]</scope>
    <source>
        <strain evidence="3">cv. Jamaican Lion 4</strain>
        <tissue evidence="2">Leaf</tissue>
    </source>
</reference>
<feature type="non-terminal residue" evidence="2">
    <location>
        <position position="1"/>
    </location>
</feature>
<dbReference type="EMBL" id="JAATIQ010000002">
    <property type="protein sequence ID" value="KAF4404230.1"/>
    <property type="molecule type" value="Genomic_DNA"/>
</dbReference>
<comment type="caution">
    <text evidence="2">The sequence shown here is derived from an EMBL/GenBank/DDBJ whole genome shotgun (WGS) entry which is preliminary data.</text>
</comment>
<feature type="non-terminal residue" evidence="2">
    <location>
        <position position="263"/>
    </location>
</feature>
<accession>A0A7J6IC28</accession>
<protein>
    <submittedName>
        <fullName evidence="2">Uncharacterized protein</fullName>
    </submittedName>
</protein>
<proteinExistence type="predicted"/>
<dbReference type="Proteomes" id="UP000583929">
    <property type="component" value="Unassembled WGS sequence"/>
</dbReference>
<sequence>GMTCSAGMKRIAQLVVSDHAVNMLKKMLREATIRKGNAVIVTRYVEKPRRIVANHHHHHHHHHHHVHHTIKRAVIHCGHGAKGKRFINRRAELLQYSHRLRQSARLPALPTTSSANKHKSPQTKAVNTQRKPKDGVASTCFGNCKLMIPNIFKLLSFQTKKASAKKKTSNKIKEFMKSLEFTGNVRASLSFGDIKLMHMQMQKFKIQSGTTMLYHKWRNNLSFSTLTKLLGVPKDNAIHAANLGDTETNAHKIGKSMKTVKVG</sequence>
<evidence type="ECO:0000256" key="1">
    <source>
        <dbReference type="SAM" id="MobiDB-lite"/>
    </source>
</evidence>